<dbReference type="InterPro" id="IPR029442">
    <property type="entry name" value="GyrI-like"/>
</dbReference>
<dbReference type="PANTHER" id="PTHR40055">
    <property type="entry name" value="TRANSCRIPTIONAL REGULATOR YGIV-RELATED"/>
    <property type="match status" value="1"/>
</dbReference>
<evidence type="ECO:0000256" key="2">
    <source>
        <dbReference type="ARBA" id="ARBA00023125"/>
    </source>
</evidence>
<dbReference type="EMBL" id="BOPG01000051">
    <property type="protein sequence ID" value="GIJ60319.1"/>
    <property type="molecule type" value="Genomic_DNA"/>
</dbReference>
<keyword evidence="2" id="KW-0238">DNA-binding</keyword>
<dbReference type="InterPro" id="IPR011256">
    <property type="entry name" value="Reg_factor_effector_dom_sf"/>
</dbReference>
<dbReference type="PRINTS" id="PR00032">
    <property type="entry name" value="HTHARAC"/>
</dbReference>
<dbReference type="Proteomes" id="UP000612585">
    <property type="component" value="Unassembled WGS sequence"/>
</dbReference>
<dbReference type="Gene3D" id="1.10.10.60">
    <property type="entry name" value="Homeodomain-like"/>
    <property type="match status" value="2"/>
</dbReference>
<dbReference type="InterPro" id="IPR010499">
    <property type="entry name" value="AraC_E-bd"/>
</dbReference>
<dbReference type="InterPro" id="IPR050908">
    <property type="entry name" value="SmbC-like"/>
</dbReference>
<evidence type="ECO:0000256" key="1">
    <source>
        <dbReference type="ARBA" id="ARBA00023015"/>
    </source>
</evidence>
<dbReference type="SUPFAM" id="SSF55136">
    <property type="entry name" value="Probable bacterial effector-binding domain"/>
    <property type="match status" value="1"/>
</dbReference>
<accession>A0A8J3ZA01</accession>
<organism evidence="5 6">
    <name type="scientific">Virgisporangium aurantiacum</name>
    <dbReference type="NCBI Taxonomy" id="175570"/>
    <lineage>
        <taxon>Bacteria</taxon>
        <taxon>Bacillati</taxon>
        <taxon>Actinomycetota</taxon>
        <taxon>Actinomycetes</taxon>
        <taxon>Micromonosporales</taxon>
        <taxon>Micromonosporaceae</taxon>
        <taxon>Virgisporangium</taxon>
    </lineage>
</organism>
<dbReference type="GO" id="GO:0003700">
    <property type="term" value="F:DNA-binding transcription factor activity"/>
    <property type="evidence" value="ECO:0007669"/>
    <property type="project" value="InterPro"/>
</dbReference>
<keyword evidence="1" id="KW-0805">Transcription regulation</keyword>
<sequence length="308" mass="35204">MDDLSDLANLDYVNRVNRAIDHVTRSLGEPLQLDEVARVACFSPFHFHRIFRALMGETLHSFVKRVRLERALYLISHHDGSSLTDIALRCGFTSSSEFSRSFRSHYGVPPSAFEIERFRRTRRDQMRDALAPDDRDRLERLPVGENPDGFAVRLRELPARRMAYVRVLRPYEGDRVRAATARMVAWAKQRGLAGGNWFGYQWEDPEIVPLDRCRYDIGLEIPATATVDRDMNVTVFPALTVAEIDIAGPVELELRALDWLYGTWLPRSGYVPDHQPGFEAFDGEPFAHGDEHFELRIQLPILAAATPL</sequence>
<evidence type="ECO:0000313" key="6">
    <source>
        <dbReference type="Proteomes" id="UP000612585"/>
    </source>
</evidence>
<gene>
    <name evidence="5" type="ORF">Vau01_078350</name>
</gene>
<keyword evidence="6" id="KW-1185">Reference proteome</keyword>
<evidence type="ECO:0000313" key="5">
    <source>
        <dbReference type="EMBL" id="GIJ60319.1"/>
    </source>
</evidence>
<reference evidence="5" key="1">
    <citation type="submission" date="2021-01" db="EMBL/GenBank/DDBJ databases">
        <title>Whole genome shotgun sequence of Virgisporangium aurantiacum NBRC 16421.</title>
        <authorList>
            <person name="Komaki H."/>
            <person name="Tamura T."/>
        </authorList>
    </citation>
    <scope>NUCLEOTIDE SEQUENCE</scope>
    <source>
        <strain evidence="5">NBRC 16421</strain>
    </source>
</reference>
<dbReference type="Pfam" id="PF06445">
    <property type="entry name" value="GyrI-like"/>
    <property type="match status" value="1"/>
</dbReference>
<dbReference type="PROSITE" id="PS00041">
    <property type="entry name" value="HTH_ARAC_FAMILY_1"/>
    <property type="match status" value="1"/>
</dbReference>
<dbReference type="InterPro" id="IPR018062">
    <property type="entry name" value="HTH_AraC-typ_CS"/>
</dbReference>
<evidence type="ECO:0000256" key="3">
    <source>
        <dbReference type="ARBA" id="ARBA00023163"/>
    </source>
</evidence>
<dbReference type="GO" id="GO:0043565">
    <property type="term" value="F:sequence-specific DNA binding"/>
    <property type="evidence" value="ECO:0007669"/>
    <property type="project" value="InterPro"/>
</dbReference>
<dbReference type="SMART" id="SM00871">
    <property type="entry name" value="AraC_E_bind"/>
    <property type="match status" value="1"/>
</dbReference>
<comment type="caution">
    <text evidence="5">The sequence shown here is derived from an EMBL/GenBank/DDBJ whole genome shotgun (WGS) entry which is preliminary data.</text>
</comment>
<proteinExistence type="predicted"/>
<dbReference type="AlphaFoldDB" id="A0A8J3ZA01"/>
<dbReference type="PROSITE" id="PS01124">
    <property type="entry name" value="HTH_ARAC_FAMILY_2"/>
    <property type="match status" value="1"/>
</dbReference>
<evidence type="ECO:0000259" key="4">
    <source>
        <dbReference type="PROSITE" id="PS01124"/>
    </source>
</evidence>
<dbReference type="InterPro" id="IPR020449">
    <property type="entry name" value="Tscrpt_reg_AraC-type_HTH"/>
</dbReference>
<name>A0A8J3ZA01_9ACTN</name>
<dbReference type="InterPro" id="IPR018060">
    <property type="entry name" value="HTH_AraC"/>
</dbReference>
<dbReference type="Gene3D" id="3.20.80.10">
    <property type="entry name" value="Regulatory factor, effector binding domain"/>
    <property type="match status" value="1"/>
</dbReference>
<protein>
    <submittedName>
        <fullName evidence="5">Transcription regulator</fullName>
    </submittedName>
</protein>
<dbReference type="PANTHER" id="PTHR40055:SF1">
    <property type="entry name" value="TRANSCRIPTIONAL REGULATOR YGIV-RELATED"/>
    <property type="match status" value="1"/>
</dbReference>
<dbReference type="SUPFAM" id="SSF46689">
    <property type="entry name" value="Homeodomain-like"/>
    <property type="match status" value="2"/>
</dbReference>
<feature type="domain" description="HTH araC/xylS-type" evidence="4">
    <location>
        <begin position="17"/>
        <end position="116"/>
    </location>
</feature>
<dbReference type="SMART" id="SM00342">
    <property type="entry name" value="HTH_ARAC"/>
    <property type="match status" value="1"/>
</dbReference>
<dbReference type="RefSeq" id="WP_204004429.1">
    <property type="nucleotide sequence ID" value="NZ_BOPG01000051.1"/>
</dbReference>
<keyword evidence="3" id="KW-0804">Transcription</keyword>
<dbReference type="InterPro" id="IPR009057">
    <property type="entry name" value="Homeodomain-like_sf"/>
</dbReference>
<dbReference type="Pfam" id="PF12833">
    <property type="entry name" value="HTH_18"/>
    <property type="match status" value="1"/>
</dbReference>